<keyword evidence="2" id="KW-1003">Cell membrane</keyword>
<accession>A0A0D9QQ48</accession>
<protein>
    <recommendedName>
        <fullName evidence="5">CCN TSP1 domain-containing protein</fullName>
    </recommendedName>
</protein>
<keyword evidence="7" id="KW-1185">Reference proteome</keyword>
<dbReference type="GeneID" id="24266407"/>
<evidence type="ECO:0000256" key="4">
    <source>
        <dbReference type="SAM" id="SignalP"/>
    </source>
</evidence>
<dbReference type="Gene3D" id="2.20.100.10">
    <property type="entry name" value="Thrombospondin type-1 (TSP1) repeat"/>
    <property type="match status" value="1"/>
</dbReference>
<evidence type="ECO:0000256" key="1">
    <source>
        <dbReference type="ARBA" id="ARBA00004236"/>
    </source>
</evidence>
<feature type="signal peptide" evidence="4">
    <location>
        <begin position="1"/>
        <end position="17"/>
    </location>
</feature>
<feature type="chain" id="PRO_5002344121" description="CCN TSP1 domain-containing protein" evidence="4">
    <location>
        <begin position="18"/>
        <end position="160"/>
    </location>
</feature>
<dbReference type="RefSeq" id="XP_012334154.1">
    <property type="nucleotide sequence ID" value="XM_012478731.1"/>
</dbReference>
<dbReference type="Proteomes" id="UP000054561">
    <property type="component" value="Unassembled WGS sequence"/>
</dbReference>
<feature type="transmembrane region" description="Helical" evidence="3">
    <location>
        <begin position="132"/>
        <end position="155"/>
    </location>
</feature>
<dbReference type="InterPro" id="IPR000884">
    <property type="entry name" value="TSP1_rpt"/>
</dbReference>
<keyword evidence="3" id="KW-0812">Transmembrane</keyword>
<dbReference type="InterPro" id="IPR036383">
    <property type="entry name" value="TSP1_rpt_sf"/>
</dbReference>
<evidence type="ECO:0000313" key="6">
    <source>
        <dbReference type="EMBL" id="KJP89215.1"/>
    </source>
</evidence>
<dbReference type="InterPro" id="IPR043973">
    <property type="entry name" value="TSP1_CCN"/>
</dbReference>
<gene>
    <name evidence="6" type="ORF">AK88_01093</name>
</gene>
<name>A0A0D9QQ48_PLAFR</name>
<evidence type="ECO:0000256" key="3">
    <source>
        <dbReference type="SAM" id="Phobius"/>
    </source>
</evidence>
<dbReference type="VEuPathDB" id="PlasmoDB:AK88_01093"/>
<dbReference type="PROSITE" id="PS50092">
    <property type="entry name" value="TSP1"/>
    <property type="match status" value="1"/>
</dbReference>
<dbReference type="SUPFAM" id="SSF82895">
    <property type="entry name" value="TSP-1 type 1 repeat"/>
    <property type="match status" value="1"/>
</dbReference>
<keyword evidence="4" id="KW-0732">Signal</keyword>
<evidence type="ECO:0000259" key="5">
    <source>
        <dbReference type="Pfam" id="PF19035"/>
    </source>
</evidence>
<dbReference type="AlphaFoldDB" id="A0A0D9QQ48"/>
<dbReference type="OMA" id="CDQWTEW"/>
<dbReference type="EMBL" id="KQ001653">
    <property type="protein sequence ID" value="KJP89215.1"/>
    <property type="molecule type" value="Genomic_DNA"/>
</dbReference>
<reference evidence="6 7" key="1">
    <citation type="submission" date="2014-03" db="EMBL/GenBank/DDBJ databases">
        <title>The Genome Sequence of Plasmodium fragile nilgiri.</title>
        <authorList>
            <consortium name="The Broad Institute Genomics Platform"/>
            <consortium name="The Broad Institute Genome Sequencing Center for Infectious Disease"/>
            <person name="Neafsey D."/>
            <person name="Duraisingh M."/>
            <person name="Young S.K."/>
            <person name="Zeng Q."/>
            <person name="Gargeya S."/>
            <person name="Abouelleil A."/>
            <person name="Alvarado L."/>
            <person name="Chapman S.B."/>
            <person name="Gainer-Dewar J."/>
            <person name="Goldberg J."/>
            <person name="Griggs A."/>
            <person name="Gujja S."/>
            <person name="Hansen M."/>
            <person name="Howarth C."/>
            <person name="Imamovic A."/>
            <person name="Larimer J."/>
            <person name="Pearson M."/>
            <person name="Poon T.W."/>
            <person name="Priest M."/>
            <person name="Roberts A."/>
            <person name="Saif S."/>
            <person name="Shea T."/>
            <person name="Sykes S."/>
            <person name="Wortman J."/>
            <person name="Nusbaum C."/>
            <person name="Birren B."/>
        </authorList>
    </citation>
    <scope>NUCLEOTIDE SEQUENCE [LARGE SCALE GENOMIC DNA]</scope>
    <source>
        <strain evidence="7">nilgiri</strain>
    </source>
</reference>
<sequence>MWTNSLKSFFLFFLINAHLNLFFRQDNYSLGGHLAKERTAHNDPALLNRMLQEEAKPQCDQWTEWSNCSKSCGMGVKLRVRSSSKKEHSRECSNIKETTVCFMDNCADLKETRERDEKDQRENEKNIVRRKYLLIFGIFSAMNVIILLVCVIMSIKKKVI</sequence>
<evidence type="ECO:0000313" key="7">
    <source>
        <dbReference type="Proteomes" id="UP000054561"/>
    </source>
</evidence>
<keyword evidence="3" id="KW-0472">Membrane</keyword>
<dbReference type="OrthoDB" id="446173at2759"/>
<dbReference type="Pfam" id="PF19035">
    <property type="entry name" value="TSP1_CCN"/>
    <property type="match status" value="1"/>
</dbReference>
<evidence type="ECO:0000256" key="2">
    <source>
        <dbReference type="ARBA" id="ARBA00022475"/>
    </source>
</evidence>
<dbReference type="GO" id="GO:0005886">
    <property type="term" value="C:plasma membrane"/>
    <property type="evidence" value="ECO:0007669"/>
    <property type="project" value="UniProtKB-SubCell"/>
</dbReference>
<comment type="subcellular location">
    <subcellularLocation>
        <location evidence="1">Cell membrane</location>
    </subcellularLocation>
</comment>
<keyword evidence="3" id="KW-1133">Transmembrane helix</keyword>
<dbReference type="SMART" id="SM00209">
    <property type="entry name" value="TSP1"/>
    <property type="match status" value="1"/>
</dbReference>
<organism evidence="6 7">
    <name type="scientific">Plasmodium fragile</name>
    <dbReference type="NCBI Taxonomy" id="5857"/>
    <lineage>
        <taxon>Eukaryota</taxon>
        <taxon>Sar</taxon>
        <taxon>Alveolata</taxon>
        <taxon>Apicomplexa</taxon>
        <taxon>Aconoidasida</taxon>
        <taxon>Haemosporida</taxon>
        <taxon>Plasmodiidae</taxon>
        <taxon>Plasmodium</taxon>
        <taxon>Plasmodium (Plasmodium)</taxon>
    </lineage>
</organism>
<feature type="domain" description="CCN TSP1" evidence="5">
    <location>
        <begin position="59"/>
        <end position="106"/>
    </location>
</feature>
<dbReference type="GO" id="GO:0007165">
    <property type="term" value="P:signal transduction"/>
    <property type="evidence" value="ECO:0007669"/>
    <property type="project" value="InterPro"/>
</dbReference>
<proteinExistence type="predicted"/>